<keyword evidence="3" id="KW-1185">Reference proteome</keyword>
<dbReference type="Proteomes" id="UP000031036">
    <property type="component" value="Unassembled WGS sequence"/>
</dbReference>
<evidence type="ECO:0000313" key="3">
    <source>
        <dbReference type="Proteomes" id="UP000031036"/>
    </source>
</evidence>
<evidence type="ECO:0000256" key="1">
    <source>
        <dbReference type="SAM" id="MobiDB-lite"/>
    </source>
</evidence>
<accession>A0A0B2VT06</accession>
<feature type="region of interest" description="Disordered" evidence="1">
    <location>
        <begin position="1"/>
        <end position="36"/>
    </location>
</feature>
<comment type="caution">
    <text evidence="2">The sequence shown here is derived from an EMBL/GenBank/DDBJ whole genome shotgun (WGS) entry which is preliminary data.</text>
</comment>
<name>A0A0B2VT06_TOXCA</name>
<dbReference type="EMBL" id="JPKZ01000986">
    <property type="protein sequence ID" value="KHN84464.1"/>
    <property type="molecule type" value="Genomic_DNA"/>
</dbReference>
<evidence type="ECO:0000313" key="2">
    <source>
        <dbReference type="EMBL" id="KHN84464.1"/>
    </source>
</evidence>
<feature type="compositionally biased region" description="Polar residues" evidence="1">
    <location>
        <begin position="1"/>
        <end position="11"/>
    </location>
</feature>
<gene>
    <name evidence="2" type="ORF">Tcan_08399</name>
</gene>
<organism evidence="2 3">
    <name type="scientific">Toxocara canis</name>
    <name type="common">Canine roundworm</name>
    <dbReference type="NCBI Taxonomy" id="6265"/>
    <lineage>
        <taxon>Eukaryota</taxon>
        <taxon>Metazoa</taxon>
        <taxon>Ecdysozoa</taxon>
        <taxon>Nematoda</taxon>
        <taxon>Chromadorea</taxon>
        <taxon>Rhabditida</taxon>
        <taxon>Spirurina</taxon>
        <taxon>Ascaridomorpha</taxon>
        <taxon>Ascaridoidea</taxon>
        <taxon>Toxocaridae</taxon>
        <taxon>Toxocara</taxon>
    </lineage>
</organism>
<protein>
    <submittedName>
        <fullName evidence="2">Uncharacterized protein</fullName>
    </submittedName>
</protein>
<sequence>MSNSDRNSFNESARKQQGMWSEKGVHIRRQAGRRAAPMCKRATCASGICPNTSSHVKSARATSAPRERNAEIVTCKHISRGRKAEMSKRNFIFT</sequence>
<reference evidence="2 3" key="1">
    <citation type="submission" date="2014-11" db="EMBL/GenBank/DDBJ databases">
        <title>Genetic blueprint of the zoonotic pathogen Toxocara canis.</title>
        <authorList>
            <person name="Zhu X.-Q."/>
            <person name="Korhonen P.K."/>
            <person name="Cai H."/>
            <person name="Young N.D."/>
            <person name="Nejsum P."/>
            <person name="von Samson-Himmelstjerna G."/>
            <person name="Boag P.R."/>
            <person name="Tan P."/>
            <person name="Li Q."/>
            <person name="Min J."/>
            <person name="Yang Y."/>
            <person name="Wang X."/>
            <person name="Fang X."/>
            <person name="Hall R.S."/>
            <person name="Hofmann A."/>
            <person name="Sternberg P.W."/>
            <person name="Jex A.R."/>
            <person name="Gasser R.B."/>
        </authorList>
    </citation>
    <scope>NUCLEOTIDE SEQUENCE [LARGE SCALE GENOMIC DNA]</scope>
    <source>
        <strain evidence="2">PN_DK_2014</strain>
    </source>
</reference>
<dbReference type="AlphaFoldDB" id="A0A0B2VT06"/>
<proteinExistence type="predicted"/>